<gene>
    <name evidence="1" type="ORF">C9374_004320</name>
</gene>
<proteinExistence type="predicted"/>
<dbReference type="EMBL" id="PYSW02000020">
    <property type="protein sequence ID" value="KAG2383649.1"/>
    <property type="molecule type" value="Genomic_DNA"/>
</dbReference>
<evidence type="ECO:0000313" key="1">
    <source>
        <dbReference type="EMBL" id="KAG2383649.1"/>
    </source>
</evidence>
<organism evidence="1 2">
    <name type="scientific">Naegleria lovaniensis</name>
    <name type="common">Amoeba</name>
    <dbReference type="NCBI Taxonomy" id="51637"/>
    <lineage>
        <taxon>Eukaryota</taxon>
        <taxon>Discoba</taxon>
        <taxon>Heterolobosea</taxon>
        <taxon>Tetramitia</taxon>
        <taxon>Eutetramitia</taxon>
        <taxon>Vahlkampfiidae</taxon>
        <taxon>Naegleria</taxon>
    </lineage>
</organism>
<keyword evidence="2" id="KW-1185">Reference proteome</keyword>
<dbReference type="AlphaFoldDB" id="A0AA88GR49"/>
<evidence type="ECO:0000313" key="2">
    <source>
        <dbReference type="Proteomes" id="UP000816034"/>
    </source>
</evidence>
<dbReference type="Proteomes" id="UP000816034">
    <property type="component" value="Unassembled WGS sequence"/>
</dbReference>
<dbReference type="RefSeq" id="XP_044549328.1">
    <property type="nucleotide sequence ID" value="XM_044693947.1"/>
</dbReference>
<accession>A0AA88GR49</accession>
<name>A0AA88GR49_NAELO</name>
<dbReference type="GeneID" id="68096775"/>
<sequence length="566" mass="63633">MMNRILRTTELTLFSLDDHTLPYFATFLRMQRLFKENNNRLTSDSIYLYEDRQHLCLVSNERASLTFGISTSQPCAVLQLTNPSLWLMSSSSPSVTTTSIEDVATIHNGDIDQEAKPLQPSKPFMLSFSDPTPNIFGATPSTTDNFSFASTVVSKKDKDDMNEQQSLIPLHETLEFQTSDDSEVVNSIPTTSTAISSDDQGLNPPMGTSLFNTSSSNTGFSSKSTTPEAHLSKISLIVFTPSRDTFSLSRILRVLTVLDHVLILTANGGTVVFTNESVKNVVLINSTTNESLLNDLQTLRKYCVMDVPQAHLVQYPVIIFVKKWRAKIQGFAFGSKQLLLRDIIQQSSENDLEKAKSFISYLIKDLKYPCQDLNLFDASFHSLTDQCIAQYVVYLCNEYQGGRLMKIPEDDKGCEEILLALLSYGWNCWNQKDELIYMMCSWITKKHSILEFMLVNFYNTLDTDGLYSLMVHCCRQVRTRALDAILSYSLLHKEELLMNALIMPVKCAKSRSSFSTTIAQGETFTTSLLGVLFQHGAHACSGFLLQRTVERMSHEKFDSLGVNENG</sequence>
<protein>
    <submittedName>
        <fullName evidence="1">Uncharacterized protein</fullName>
    </submittedName>
</protein>
<comment type="caution">
    <text evidence="1">The sequence shown here is derived from an EMBL/GenBank/DDBJ whole genome shotgun (WGS) entry which is preliminary data.</text>
</comment>
<reference evidence="1 2" key="1">
    <citation type="journal article" date="2018" name="BMC Genomics">
        <title>The genome of Naegleria lovaniensis, the basis for a comparative approach to unravel pathogenicity factors of the human pathogenic amoeba N. fowleri.</title>
        <authorList>
            <person name="Liechti N."/>
            <person name="Schurch N."/>
            <person name="Bruggmann R."/>
            <person name="Wittwer M."/>
        </authorList>
    </citation>
    <scope>NUCLEOTIDE SEQUENCE [LARGE SCALE GENOMIC DNA]</scope>
    <source>
        <strain evidence="1 2">ATCC 30569</strain>
    </source>
</reference>